<keyword evidence="1" id="KW-0812">Transmembrane</keyword>
<protein>
    <recommendedName>
        <fullName evidence="4">Flp family type IVb pilin</fullName>
    </recommendedName>
</protein>
<dbReference type="EMBL" id="AP024525">
    <property type="protein sequence ID" value="BCT77122.1"/>
    <property type="molecule type" value="Genomic_DNA"/>
</dbReference>
<gene>
    <name evidence="2" type="ORF">SCMU_29640</name>
</gene>
<evidence type="ECO:0000313" key="3">
    <source>
        <dbReference type="Proteomes" id="UP001319861"/>
    </source>
</evidence>
<sequence>MTVEGTPDAQKERGAVATEYALLMAFIVIAIVAGVAALGLALGGYYDQIAEAVQTLLRG</sequence>
<name>A0ABN6FJQ9_SINCY</name>
<accession>A0ABN6FJQ9</accession>
<keyword evidence="1" id="KW-1133">Transmembrane helix</keyword>
<reference evidence="2 3" key="1">
    <citation type="journal article" date="2021" name="J. Biosci. Bioeng.">
        <title>Identification and characterization of a chc gene cluster responsible for the aromatization pathway of cyclohexanecarboxylate degradation in Sinomonas cyclohexanicum ATCC 51369.</title>
        <authorList>
            <person name="Yamamoto T."/>
            <person name="Hasegawa Y."/>
            <person name="Lau P.C.K."/>
            <person name="Iwaki H."/>
        </authorList>
    </citation>
    <scope>NUCLEOTIDE SEQUENCE [LARGE SCALE GENOMIC DNA]</scope>
    <source>
        <strain evidence="2 3">ATCC 51369</strain>
    </source>
</reference>
<dbReference type="RefSeq" id="WP_229229864.1">
    <property type="nucleotide sequence ID" value="NZ_AP024525.1"/>
</dbReference>
<keyword evidence="1" id="KW-0472">Membrane</keyword>
<evidence type="ECO:0000256" key="1">
    <source>
        <dbReference type="SAM" id="Phobius"/>
    </source>
</evidence>
<feature type="transmembrane region" description="Helical" evidence="1">
    <location>
        <begin position="20"/>
        <end position="42"/>
    </location>
</feature>
<keyword evidence="3" id="KW-1185">Reference proteome</keyword>
<organism evidence="2 3">
    <name type="scientific">Sinomonas cyclohexanicum</name>
    <name type="common">Corynebacterium cyclohexanicum</name>
    <dbReference type="NCBI Taxonomy" id="322009"/>
    <lineage>
        <taxon>Bacteria</taxon>
        <taxon>Bacillati</taxon>
        <taxon>Actinomycetota</taxon>
        <taxon>Actinomycetes</taxon>
        <taxon>Micrococcales</taxon>
        <taxon>Micrococcaceae</taxon>
        <taxon>Sinomonas</taxon>
    </lineage>
</organism>
<dbReference type="Proteomes" id="UP001319861">
    <property type="component" value="Chromosome"/>
</dbReference>
<evidence type="ECO:0000313" key="2">
    <source>
        <dbReference type="EMBL" id="BCT77122.1"/>
    </source>
</evidence>
<evidence type="ECO:0008006" key="4">
    <source>
        <dbReference type="Google" id="ProtNLM"/>
    </source>
</evidence>
<proteinExistence type="predicted"/>